<feature type="transmembrane region" description="Helical" evidence="6">
    <location>
        <begin position="681"/>
        <end position="699"/>
    </location>
</feature>
<name>A0A8T7M8X2_9CHLR</name>
<dbReference type="AlphaFoldDB" id="A0A8T7M8X2"/>
<dbReference type="PANTHER" id="PTHR33406">
    <property type="entry name" value="MEMBRANE PROTEIN MJ1562-RELATED"/>
    <property type="match status" value="1"/>
</dbReference>
<evidence type="ECO:0000313" key="8">
    <source>
        <dbReference type="EMBL" id="NWJ48491.1"/>
    </source>
</evidence>
<feature type="transmembrane region" description="Helical" evidence="6">
    <location>
        <begin position="301"/>
        <end position="329"/>
    </location>
</feature>
<comment type="subcellular location">
    <subcellularLocation>
        <location evidence="1">Cell membrane</location>
        <topology evidence="1">Multi-pass membrane protein</topology>
    </subcellularLocation>
</comment>
<sequence>MYYRFGKFIYRKRWWFVGFWLVVVATSLPFTARVIEPLKIGGFSDPTTESARSAQLLADKLNYSASSIILMFESDTLNARDPRFIQEAQYAVSELKQKFSLPIDLIDFVSNPRQVSNDGKTAYILVRVSSDGEAAAKALPEFKNALKQPPTLKMQVGGGPAYYADVEKVSQSDLYRAEVVAIPIAIVALLFVFGSVIAAALPVLVGGMGVVVILASLFGIAHLTELSIFTLNLATLLGLGLGLDYALFLTSRFREEIFRGRSAEEAVAITLATAGQAVTYSGLTVLIGLCALFVFRINLLVSVAIGGIVVVFVSVMAAITLLPAILAIIGTRINALPVSGLAKRRRKLAQQPAEQLTEQLAEQSGFWAKLSRLVMRRPILIFVATLSGLLILGIPFLSVIFNSPDPSILPDSVQSRQVFDTLRKDFNENEANPILITVQTPKGNILEPGNIYYLYEFANLIKQDPRVDRVDSIVTVEPRLNREQYQIIYANVDAIRDTFLRDYAAQFAKGDTTLISVYSKFPSNSPESRALVEKIRNSQIGNGMSIMVSGSTAGVIDVVNSLYGAFPFAALFIVIATYTVLVLLFRSVVLPLKAIVMNALSIVASYGMLVFVFQEGNFSNILNFKPLNFIEPTIPIIMFCVLFGLSMDYEVFLLSRIKESWENTGDNAASVALGMQRSGRIITSAALIVVLVSLSFVTADMVLVKMLGLGVAIAVGVDATIVRALLVPATMQLLGKWNWYAPKRLLKILPHTKLEAGDFEPILGNQDKLPLVK</sequence>
<evidence type="ECO:0000313" key="10">
    <source>
        <dbReference type="Proteomes" id="UP000521676"/>
    </source>
</evidence>
<feature type="transmembrane region" description="Helical" evidence="6">
    <location>
        <begin position="592"/>
        <end position="613"/>
    </location>
</feature>
<evidence type="ECO:0000259" key="7">
    <source>
        <dbReference type="PROSITE" id="PS50156"/>
    </source>
</evidence>
<keyword evidence="2" id="KW-1003">Cell membrane</keyword>
<evidence type="ECO:0000256" key="3">
    <source>
        <dbReference type="ARBA" id="ARBA00022692"/>
    </source>
</evidence>
<gene>
    <name evidence="8" type="ORF">HXX08_21755</name>
    <name evidence="9" type="ORF">OZ401_004035</name>
</gene>
<accession>A0A8T7M8X2</accession>
<evidence type="ECO:0000256" key="6">
    <source>
        <dbReference type="SAM" id="Phobius"/>
    </source>
</evidence>
<dbReference type="GO" id="GO:0005886">
    <property type="term" value="C:plasma membrane"/>
    <property type="evidence" value="ECO:0007669"/>
    <property type="project" value="UniProtKB-SubCell"/>
</dbReference>
<evidence type="ECO:0000313" key="9">
    <source>
        <dbReference type="EMBL" id="WJW68424.1"/>
    </source>
</evidence>
<feature type="transmembrane region" description="Helical" evidence="6">
    <location>
        <begin position="269"/>
        <end position="295"/>
    </location>
</feature>
<feature type="transmembrane region" description="Helical" evidence="6">
    <location>
        <begin position="14"/>
        <end position="35"/>
    </location>
</feature>
<keyword evidence="11" id="KW-1185">Reference proteome</keyword>
<feature type="transmembrane region" description="Helical" evidence="6">
    <location>
        <begin position="565"/>
        <end position="585"/>
    </location>
</feature>
<dbReference type="EMBL" id="CP128400">
    <property type="protein sequence ID" value="WJW68424.1"/>
    <property type="molecule type" value="Genomic_DNA"/>
</dbReference>
<feature type="transmembrane region" description="Helical" evidence="6">
    <location>
        <begin position="379"/>
        <end position="401"/>
    </location>
</feature>
<dbReference type="InterPro" id="IPR004869">
    <property type="entry name" value="MMPL_dom"/>
</dbReference>
<dbReference type="Gene3D" id="1.20.1640.10">
    <property type="entry name" value="Multidrug efflux transporter AcrB transmembrane domain"/>
    <property type="match status" value="2"/>
</dbReference>
<keyword evidence="3 6" id="KW-0812">Transmembrane</keyword>
<dbReference type="SUPFAM" id="SSF82866">
    <property type="entry name" value="Multidrug efflux transporter AcrB transmembrane domain"/>
    <property type="match status" value="2"/>
</dbReference>
<evidence type="ECO:0000256" key="1">
    <source>
        <dbReference type="ARBA" id="ARBA00004651"/>
    </source>
</evidence>
<keyword evidence="4 6" id="KW-1133">Transmembrane helix</keyword>
<feature type="transmembrane region" description="Helical" evidence="6">
    <location>
        <begin position="200"/>
        <end position="220"/>
    </location>
</feature>
<proteinExistence type="predicted"/>
<dbReference type="Pfam" id="PF03176">
    <property type="entry name" value="MMPL"/>
    <property type="match status" value="2"/>
</dbReference>
<reference evidence="9" key="2">
    <citation type="journal article" date="2024" name="Nature">
        <title>Anoxygenic phototroph of the Chloroflexota uses a type I reaction centre.</title>
        <authorList>
            <person name="Tsuji J.M."/>
            <person name="Shaw N.A."/>
            <person name="Nagashima S."/>
            <person name="Venkiteswaran J.J."/>
            <person name="Schiff S.L."/>
            <person name="Watanabe T."/>
            <person name="Fukui M."/>
            <person name="Hanada S."/>
            <person name="Tank M."/>
            <person name="Neufeld J.D."/>
        </authorList>
    </citation>
    <scope>NUCLEOTIDE SEQUENCE</scope>
    <source>
        <strain evidence="9">L227-S17</strain>
    </source>
</reference>
<evidence type="ECO:0000256" key="2">
    <source>
        <dbReference type="ARBA" id="ARBA00022475"/>
    </source>
</evidence>
<feature type="domain" description="SSD" evidence="7">
    <location>
        <begin position="214"/>
        <end position="328"/>
    </location>
</feature>
<evidence type="ECO:0000256" key="5">
    <source>
        <dbReference type="ARBA" id="ARBA00023136"/>
    </source>
</evidence>
<protein>
    <submittedName>
        <fullName evidence="8">MMPL family transporter</fullName>
    </submittedName>
</protein>
<dbReference type="EMBL" id="JACATZ010000003">
    <property type="protein sequence ID" value="NWJ48491.1"/>
    <property type="molecule type" value="Genomic_DNA"/>
</dbReference>
<dbReference type="PROSITE" id="PS50156">
    <property type="entry name" value="SSD"/>
    <property type="match status" value="1"/>
</dbReference>
<dbReference type="Proteomes" id="UP001431572">
    <property type="component" value="Chromosome 2"/>
</dbReference>
<feature type="transmembrane region" description="Helical" evidence="6">
    <location>
        <begin position="226"/>
        <end position="248"/>
    </location>
</feature>
<dbReference type="PANTHER" id="PTHR33406:SF13">
    <property type="entry name" value="MEMBRANE PROTEIN YDFJ"/>
    <property type="match status" value="1"/>
</dbReference>
<evidence type="ECO:0000256" key="4">
    <source>
        <dbReference type="ARBA" id="ARBA00022989"/>
    </source>
</evidence>
<dbReference type="Proteomes" id="UP000521676">
    <property type="component" value="Unassembled WGS sequence"/>
</dbReference>
<evidence type="ECO:0000313" key="11">
    <source>
        <dbReference type="Proteomes" id="UP001431572"/>
    </source>
</evidence>
<dbReference type="RefSeq" id="WP_341470328.1">
    <property type="nucleotide sequence ID" value="NZ_CP128400.1"/>
</dbReference>
<reference evidence="8 10" key="1">
    <citation type="submission" date="2020-06" db="EMBL/GenBank/DDBJ databases">
        <title>Anoxygenic phototrophic Chloroflexota member uses a Type I reaction center.</title>
        <authorList>
            <person name="Tsuji J.M."/>
            <person name="Shaw N.A."/>
            <person name="Nagashima S."/>
            <person name="Venkiteswaran J."/>
            <person name="Schiff S.L."/>
            <person name="Hanada S."/>
            <person name="Tank M."/>
            <person name="Neufeld J.D."/>
        </authorList>
    </citation>
    <scope>NUCLEOTIDE SEQUENCE [LARGE SCALE GENOMIC DNA]</scope>
    <source>
        <strain evidence="8">L227-S17</strain>
    </source>
</reference>
<organism evidence="8 10">
    <name type="scientific">Candidatus Chlorohelix allophototropha</name>
    <dbReference type="NCBI Taxonomy" id="3003348"/>
    <lineage>
        <taxon>Bacteria</taxon>
        <taxon>Bacillati</taxon>
        <taxon>Chloroflexota</taxon>
        <taxon>Chloroflexia</taxon>
        <taxon>Candidatus Chloroheliales</taxon>
        <taxon>Candidatus Chloroheliaceae</taxon>
        <taxon>Candidatus Chlorohelix</taxon>
    </lineage>
</organism>
<feature type="transmembrane region" description="Helical" evidence="6">
    <location>
        <begin position="633"/>
        <end position="654"/>
    </location>
</feature>
<dbReference type="InterPro" id="IPR000731">
    <property type="entry name" value="SSD"/>
</dbReference>
<feature type="transmembrane region" description="Helical" evidence="6">
    <location>
        <begin position="174"/>
        <end position="193"/>
    </location>
</feature>
<dbReference type="InterPro" id="IPR050545">
    <property type="entry name" value="Mycobact_MmpL"/>
</dbReference>
<keyword evidence="5 6" id="KW-0472">Membrane</keyword>
<feature type="transmembrane region" description="Helical" evidence="6">
    <location>
        <begin position="705"/>
        <end position="726"/>
    </location>
</feature>